<dbReference type="Proteomes" id="UP001165381">
    <property type="component" value="Unassembled WGS sequence"/>
</dbReference>
<evidence type="ECO:0000313" key="3">
    <source>
        <dbReference type="Proteomes" id="UP001165381"/>
    </source>
</evidence>
<proteinExistence type="predicted"/>
<protein>
    <recommendedName>
        <fullName evidence="4">DUF4231 domain-containing protein</fullName>
    </recommendedName>
</protein>
<evidence type="ECO:0000313" key="2">
    <source>
        <dbReference type="EMBL" id="MCL6294321.1"/>
    </source>
</evidence>
<organism evidence="2 3">
    <name type="scientific">Jejuia spongiicola</name>
    <dbReference type="NCBI Taxonomy" id="2942207"/>
    <lineage>
        <taxon>Bacteria</taxon>
        <taxon>Pseudomonadati</taxon>
        <taxon>Bacteroidota</taxon>
        <taxon>Flavobacteriia</taxon>
        <taxon>Flavobacteriales</taxon>
        <taxon>Flavobacteriaceae</taxon>
        <taxon>Jejuia</taxon>
    </lineage>
</organism>
<evidence type="ECO:0008006" key="4">
    <source>
        <dbReference type="Google" id="ProtNLM"/>
    </source>
</evidence>
<name>A0ABT0QBK6_9FLAO</name>
<gene>
    <name evidence="2" type="ORF">M3P09_04910</name>
</gene>
<keyword evidence="1" id="KW-1133">Transmembrane helix</keyword>
<comment type="caution">
    <text evidence="2">The sequence shown here is derived from an EMBL/GenBank/DDBJ whole genome shotgun (WGS) entry which is preliminary data.</text>
</comment>
<dbReference type="RefSeq" id="WP_099564321.1">
    <property type="nucleotide sequence ID" value="NZ_JAMFLZ010000002.1"/>
</dbReference>
<keyword evidence="3" id="KW-1185">Reference proteome</keyword>
<accession>A0ABT0QBK6</accession>
<feature type="transmembrane region" description="Helical" evidence="1">
    <location>
        <begin position="103"/>
        <end position="127"/>
    </location>
</feature>
<dbReference type="EMBL" id="JAMFLZ010000002">
    <property type="protein sequence ID" value="MCL6294321.1"/>
    <property type="molecule type" value="Genomic_DNA"/>
</dbReference>
<feature type="transmembrane region" description="Helical" evidence="1">
    <location>
        <begin position="75"/>
        <end position="97"/>
    </location>
</feature>
<keyword evidence="1" id="KW-0812">Transmembrane</keyword>
<sequence>MNKSILKNSDHCKLCDNMHFDFNKGVFCGLDMKRPKFNNKCINIYLDEAYKEKIKTINIEYESVLKTKTDTFGHIIIYSTIGVFILILNYVLTQYIFNKGFISTISIIIFVIALIPLGRAIGIFNFYRTALSIAKKKKMILDELTKLYNHSYDINIEHIVDSLKNVEHKVDLSIKKK</sequence>
<evidence type="ECO:0000256" key="1">
    <source>
        <dbReference type="SAM" id="Phobius"/>
    </source>
</evidence>
<reference evidence="2" key="1">
    <citation type="submission" date="2022-05" db="EMBL/GenBank/DDBJ databases">
        <authorList>
            <person name="Park J.-S."/>
        </authorList>
    </citation>
    <scope>NUCLEOTIDE SEQUENCE</scope>
    <source>
        <strain evidence="2">2012CJ34-3</strain>
    </source>
</reference>
<keyword evidence="1" id="KW-0472">Membrane</keyword>